<reference evidence="1" key="2">
    <citation type="journal article" date="2021" name="PeerJ">
        <title>Extensive microbial diversity within the chicken gut microbiome revealed by metagenomics and culture.</title>
        <authorList>
            <person name="Gilroy R."/>
            <person name="Ravi A."/>
            <person name="Getino M."/>
            <person name="Pursley I."/>
            <person name="Horton D.L."/>
            <person name="Alikhan N.F."/>
            <person name="Baker D."/>
            <person name="Gharbi K."/>
            <person name="Hall N."/>
            <person name="Watson M."/>
            <person name="Adriaenssens E.M."/>
            <person name="Foster-Nyarko E."/>
            <person name="Jarju S."/>
            <person name="Secka A."/>
            <person name="Antonio M."/>
            <person name="Oren A."/>
            <person name="Chaudhuri R.R."/>
            <person name="La Ragione R."/>
            <person name="Hildebrand F."/>
            <person name="Pallen M.J."/>
        </authorList>
    </citation>
    <scope>NUCLEOTIDE SEQUENCE</scope>
    <source>
        <strain evidence="1">14700</strain>
    </source>
</reference>
<accession>A0A9D9I9M4</accession>
<comment type="caution">
    <text evidence="1">The sequence shown here is derived from an EMBL/GenBank/DDBJ whole genome shotgun (WGS) entry which is preliminary data.</text>
</comment>
<protein>
    <recommendedName>
        <fullName evidence="3">Transposase</fullName>
    </recommendedName>
</protein>
<gene>
    <name evidence="1" type="ORF">IAA72_00975</name>
</gene>
<evidence type="ECO:0008006" key="3">
    <source>
        <dbReference type="Google" id="ProtNLM"/>
    </source>
</evidence>
<organism evidence="1 2">
    <name type="scientific">Candidatus Ornithospirochaeta stercoravium</name>
    <dbReference type="NCBI Taxonomy" id="2840897"/>
    <lineage>
        <taxon>Bacteria</taxon>
        <taxon>Pseudomonadati</taxon>
        <taxon>Spirochaetota</taxon>
        <taxon>Spirochaetia</taxon>
        <taxon>Spirochaetales</taxon>
        <taxon>Spirochaetaceae</taxon>
        <taxon>Spirochaetaceae incertae sedis</taxon>
        <taxon>Candidatus Ornithospirochaeta</taxon>
    </lineage>
</organism>
<evidence type="ECO:0000313" key="2">
    <source>
        <dbReference type="Proteomes" id="UP000810292"/>
    </source>
</evidence>
<name>A0A9D9I9M4_9SPIO</name>
<reference evidence="1" key="1">
    <citation type="submission" date="2020-10" db="EMBL/GenBank/DDBJ databases">
        <authorList>
            <person name="Gilroy R."/>
        </authorList>
    </citation>
    <scope>NUCLEOTIDE SEQUENCE</scope>
    <source>
        <strain evidence="1">14700</strain>
    </source>
</reference>
<dbReference type="AlphaFoldDB" id="A0A9D9I9M4"/>
<dbReference type="Proteomes" id="UP000810292">
    <property type="component" value="Unassembled WGS sequence"/>
</dbReference>
<sequence length="82" mass="9259">MSKAMEDLWKQGVNEGIKQAIEQGVKEGLEQGIRIGEERVARRAALHLLLNKKHRYTIDEIAYISGLSVENVKKLKAENSLN</sequence>
<proteinExistence type="predicted"/>
<dbReference type="EMBL" id="JADIMF010000016">
    <property type="protein sequence ID" value="MBO8468342.1"/>
    <property type="molecule type" value="Genomic_DNA"/>
</dbReference>
<evidence type="ECO:0000313" key="1">
    <source>
        <dbReference type="EMBL" id="MBO8468342.1"/>
    </source>
</evidence>